<evidence type="ECO:0000313" key="3">
    <source>
        <dbReference type="Proteomes" id="UP000050430"/>
    </source>
</evidence>
<dbReference type="EMBL" id="LGCK01000006">
    <property type="protein sequence ID" value="KPL73528.1"/>
    <property type="molecule type" value="Genomic_DNA"/>
</dbReference>
<sequence length="144" mass="15227">MFDQPVPYQLSVTIPPLGSGLATKSAAASTPSTALGAKIAKDQVIRSDAGLINQEIKGSVIRGERDRYSLQMVTGENFEVLVTSSEGNAVFTIIGPDNNPLPGTEEGKDTNNWSGSIKKEGTYAILVGPTRGNATYTLKVSITR</sequence>
<gene>
    <name evidence="2" type="ORF">ADM99_03480</name>
</gene>
<organism evidence="2 3">
    <name type="scientific">Leptolinea tardivitalis</name>
    <dbReference type="NCBI Taxonomy" id="229920"/>
    <lineage>
        <taxon>Bacteria</taxon>
        <taxon>Bacillati</taxon>
        <taxon>Chloroflexota</taxon>
        <taxon>Anaerolineae</taxon>
        <taxon>Anaerolineales</taxon>
        <taxon>Anaerolineaceae</taxon>
        <taxon>Leptolinea</taxon>
    </lineage>
</organism>
<evidence type="ECO:0000256" key="1">
    <source>
        <dbReference type="SAM" id="MobiDB-lite"/>
    </source>
</evidence>
<comment type="caution">
    <text evidence="2">The sequence shown here is derived from an EMBL/GenBank/DDBJ whole genome shotgun (WGS) entry which is preliminary data.</text>
</comment>
<dbReference type="STRING" id="229920.ADM99_03480"/>
<feature type="region of interest" description="Disordered" evidence="1">
    <location>
        <begin position="95"/>
        <end position="115"/>
    </location>
</feature>
<name>A0A0P6XND0_9CHLR</name>
<reference evidence="2 3" key="1">
    <citation type="submission" date="2015-07" db="EMBL/GenBank/DDBJ databases">
        <title>Genome sequence of Leptolinea tardivitalis DSM 16556.</title>
        <authorList>
            <person name="Hemp J."/>
            <person name="Ward L.M."/>
            <person name="Pace L.A."/>
            <person name="Fischer W.W."/>
        </authorList>
    </citation>
    <scope>NUCLEOTIDE SEQUENCE [LARGE SCALE GENOMIC DNA]</scope>
    <source>
        <strain evidence="2 3">YMTK-2</strain>
    </source>
</reference>
<dbReference type="Proteomes" id="UP000050430">
    <property type="component" value="Unassembled WGS sequence"/>
</dbReference>
<evidence type="ECO:0008006" key="4">
    <source>
        <dbReference type="Google" id="ProtNLM"/>
    </source>
</evidence>
<accession>A0A0P6XND0</accession>
<proteinExistence type="predicted"/>
<keyword evidence="3" id="KW-1185">Reference proteome</keyword>
<dbReference type="AlphaFoldDB" id="A0A0P6XND0"/>
<dbReference type="Gene3D" id="2.60.120.380">
    <property type="match status" value="1"/>
</dbReference>
<protein>
    <recommendedName>
        <fullName evidence="4">Peptidase C-terminal archaeal/bacterial domain-containing protein</fullName>
    </recommendedName>
</protein>
<evidence type="ECO:0000313" key="2">
    <source>
        <dbReference type="EMBL" id="KPL73528.1"/>
    </source>
</evidence>